<sequence>MDHDHETGSTSPIDPSRPAAVQAPPQQSPLTRASSISSLVKPSSSIGTTNAKSNKESRTQEALAMKDEQMRILSDQNTQLLATLNQLDDELQTLKMEKFHSDDENRSLRDANFELQSRSRASDAVVKKAESNMEEREMQIKVLTDHNGELLRLLEIEEGQSGALGKENATMKVEMETLASKYASLMTTAKMHEEMAGRAMRDGQLRAEEVRLLRIDTDQLRTSNNELKMKAQVELESLHEQLRVRKEKQYQLLEKIQSLEEAKRQSDDTLHGMEDKIRQLLEQGQERDTQLQLESKAKRSQIDANKHLQADNDQLASDKTSLQSRLDKAEQERTRMEAENRDSADQLREMAEKVFQLLERLKLAELGKTKSLDALKQKELEMISLKKKNARLLKDVTQEGKSRVKIEMDKDVLLEQLHALKKHNNQLSIRCRDEVKGKLKEAEERGQLAEKLKTMSSRVSFLLNKMQADEEAKLCTKEDMKKMHAQILSMQDKNSELTQKLNTTGESNRVVTEALRSKQDELDTLTIKFDALQHKMVTQAMQEEPLIELDAANNSNNRSGHHEGYADDKEAEASGRFFVECRASHGGLLVVKPKRSTHGCPEYLDKLGINAYLKWAQKQQNTKHRLVEKIALMCHQLMVGEEATLAVQQVLESKQDHLDHVGKKCQWLQDKLTTEEDAKRKTLIRYVHEVKSQVSADGDAKLCLKLPESGIGDEEVHAIAALLRNNSSIHDLQLHGNAITSEGARAIAAILGSTTCGLSHIDLRKNFVGEDGIRVLTEALERNPRIRHVYVHAGGKIEALGANKATNNNHDGIVQVETVCVIDVRENQAKKNDMEMPDELMGRPGGGPLSNGPGSELFSKRPSALALANVSVQEKKREWQRLQKQKKQMQLDREKLKEKELHWNGRAGGLELSVTKSKKTALPPLDDAALERSASVPHMKVSEEQRPTSSGAEMTTSTDQLVAGGVKEAQAALDAALLDSAGGASPDKKKKFQSATAYSRRLKESPLAGPPSKPPL</sequence>
<dbReference type="RefSeq" id="XP_009832929.1">
    <property type="nucleotide sequence ID" value="XM_009834627.1"/>
</dbReference>
<dbReference type="InterPro" id="IPR032675">
    <property type="entry name" value="LRR_dom_sf"/>
</dbReference>
<feature type="region of interest" description="Disordered" evidence="2">
    <location>
        <begin position="979"/>
        <end position="1016"/>
    </location>
</feature>
<proteinExistence type="predicted"/>
<evidence type="ECO:0000256" key="2">
    <source>
        <dbReference type="SAM" id="MobiDB-lite"/>
    </source>
</evidence>
<name>W4GFI0_APHAT</name>
<keyword evidence="1" id="KW-0175">Coiled coil</keyword>
<feature type="compositionally biased region" description="Low complexity" evidence="2">
    <location>
        <begin position="34"/>
        <end position="45"/>
    </location>
</feature>
<dbReference type="EMBL" id="KI913132">
    <property type="protein sequence ID" value="ETV77819.1"/>
    <property type="molecule type" value="Genomic_DNA"/>
</dbReference>
<dbReference type="SMART" id="SM00368">
    <property type="entry name" value="LRR_RI"/>
    <property type="match status" value="2"/>
</dbReference>
<feature type="coiled-coil region" evidence="1">
    <location>
        <begin position="480"/>
        <end position="535"/>
    </location>
</feature>
<feature type="region of interest" description="Disordered" evidence="2">
    <location>
        <begin position="293"/>
        <end position="345"/>
    </location>
</feature>
<protein>
    <submittedName>
        <fullName evidence="3">Uncharacterized protein</fullName>
    </submittedName>
</protein>
<dbReference type="VEuPathDB" id="FungiDB:H257_08650"/>
<dbReference type="GeneID" id="20810646"/>
<feature type="compositionally biased region" description="Polar residues" evidence="2">
    <location>
        <begin position="311"/>
        <end position="324"/>
    </location>
</feature>
<accession>W4GFI0</accession>
<organism evidence="3">
    <name type="scientific">Aphanomyces astaci</name>
    <name type="common">Crayfish plague agent</name>
    <dbReference type="NCBI Taxonomy" id="112090"/>
    <lineage>
        <taxon>Eukaryota</taxon>
        <taxon>Sar</taxon>
        <taxon>Stramenopiles</taxon>
        <taxon>Oomycota</taxon>
        <taxon>Saprolegniomycetes</taxon>
        <taxon>Saprolegniales</taxon>
        <taxon>Verrucalvaceae</taxon>
        <taxon>Aphanomyces</taxon>
    </lineage>
</organism>
<dbReference type="STRING" id="112090.W4GFI0"/>
<feature type="region of interest" description="Disordered" evidence="2">
    <location>
        <begin position="924"/>
        <end position="963"/>
    </location>
</feature>
<feature type="compositionally biased region" description="Polar residues" evidence="2">
    <location>
        <begin position="947"/>
        <end position="960"/>
    </location>
</feature>
<dbReference type="SUPFAM" id="SSF52047">
    <property type="entry name" value="RNI-like"/>
    <property type="match status" value="1"/>
</dbReference>
<feature type="compositionally biased region" description="Basic and acidic residues" evidence="2">
    <location>
        <begin position="325"/>
        <end position="345"/>
    </location>
</feature>
<feature type="region of interest" description="Disordered" evidence="2">
    <location>
        <begin position="1"/>
        <end position="61"/>
    </location>
</feature>
<feature type="region of interest" description="Disordered" evidence="2">
    <location>
        <begin position="836"/>
        <end position="858"/>
    </location>
</feature>
<evidence type="ECO:0000256" key="1">
    <source>
        <dbReference type="SAM" id="Coils"/>
    </source>
</evidence>
<feature type="compositionally biased region" description="Basic and acidic residues" evidence="2">
    <location>
        <begin position="293"/>
        <end position="310"/>
    </location>
</feature>
<feature type="coiled-coil region" evidence="1">
    <location>
        <begin position="872"/>
        <end position="902"/>
    </location>
</feature>
<gene>
    <name evidence="3" type="ORF">H257_08650</name>
</gene>
<dbReference type="AlphaFoldDB" id="W4GFI0"/>
<dbReference type="Gene3D" id="3.80.10.10">
    <property type="entry name" value="Ribonuclease Inhibitor"/>
    <property type="match status" value="1"/>
</dbReference>
<dbReference type="OrthoDB" id="120976at2759"/>
<reference evidence="3" key="1">
    <citation type="submission" date="2013-12" db="EMBL/GenBank/DDBJ databases">
        <title>The Genome Sequence of Aphanomyces astaci APO3.</title>
        <authorList>
            <consortium name="The Broad Institute Genomics Platform"/>
            <person name="Russ C."/>
            <person name="Tyler B."/>
            <person name="van West P."/>
            <person name="Dieguez-Uribeondo J."/>
            <person name="Young S.K."/>
            <person name="Zeng Q."/>
            <person name="Gargeya S."/>
            <person name="Fitzgerald M."/>
            <person name="Abouelleil A."/>
            <person name="Alvarado L."/>
            <person name="Chapman S.B."/>
            <person name="Gainer-Dewar J."/>
            <person name="Goldberg J."/>
            <person name="Griggs A."/>
            <person name="Gujja S."/>
            <person name="Hansen M."/>
            <person name="Howarth C."/>
            <person name="Imamovic A."/>
            <person name="Ireland A."/>
            <person name="Larimer J."/>
            <person name="McCowan C."/>
            <person name="Murphy C."/>
            <person name="Pearson M."/>
            <person name="Poon T.W."/>
            <person name="Priest M."/>
            <person name="Roberts A."/>
            <person name="Saif S."/>
            <person name="Shea T."/>
            <person name="Sykes S."/>
            <person name="Wortman J."/>
            <person name="Nusbaum C."/>
            <person name="Birren B."/>
        </authorList>
    </citation>
    <scope>NUCLEOTIDE SEQUENCE [LARGE SCALE GENOMIC DNA]</scope>
    <source>
        <strain evidence="3">APO3</strain>
    </source>
</reference>
<feature type="coiled-coil region" evidence="1">
    <location>
        <begin position="70"/>
        <end position="97"/>
    </location>
</feature>
<evidence type="ECO:0000313" key="3">
    <source>
        <dbReference type="EMBL" id="ETV77819.1"/>
    </source>
</evidence>